<dbReference type="AlphaFoldDB" id="A0A382SPT8"/>
<organism evidence="1">
    <name type="scientific">marine metagenome</name>
    <dbReference type="NCBI Taxonomy" id="408172"/>
    <lineage>
        <taxon>unclassified sequences</taxon>
        <taxon>metagenomes</taxon>
        <taxon>ecological metagenomes</taxon>
    </lineage>
</organism>
<reference evidence="1" key="1">
    <citation type="submission" date="2018-05" db="EMBL/GenBank/DDBJ databases">
        <authorList>
            <person name="Lanie J.A."/>
            <person name="Ng W.-L."/>
            <person name="Kazmierczak K.M."/>
            <person name="Andrzejewski T.M."/>
            <person name="Davidsen T.M."/>
            <person name="Wayne K.J."/>
            <person name="Tettelin H."/>
            <person name="Glass J.I."/>
            <person name="Rusch D."/>
            <person name="Podicherti R."/>
            <person name="Tsui H.-C.T."/>
            <person name="Winkler M.E."/>
        </authorList>
    </citation>
    <scope>NUCLEOTIDE SEQUENCE</scope>
</reference>
<dbReference type="EMBL" id="UINC01130084">
    <property type="protein sequence ID" value="SVD10921.1"/>
    <property type="molecule type" value="Genomic_DNA"/>
</dbReference>
<sequence>VIDDALRSAAYVALALSLGGCDEPVLPPEIVCTAQVVSGIHLTVMDELGQAAAEGTLGIAVDGEFVDTLRVISADEMQGVDERPG</sequence>
<evidence type="ECO:0000313" key="1">
    <source>
        <dbReference type="EMBL" id="SVD10921.1"/>
    </source>
</evidence>
<name>A0A382SPT8_9ZZZZ</name>
<protein>
    <submittedName>
        <fullName evidence="1">Uncharacterized protein</fullName>
    </submittedName>
</protein>
<feature type="non-terminal residue" evidence="1">
    <location>
        <position position="85"/>
    </location>
</feature>
<gene>
    <name evidence="1" type="ORF">METZ01_LOCUS363775</name>
</gene>
<proteinExistence type="predicted"/>
<accession>A0A382SPT8</accession>
<feature type="non-terminal residue" evidence="1">
    <location>
        <position position="1"/>
    </location>
</feature>